<dbReference type="Pfam" id="PF03024">
    <property type="entry name" value="Folate_rec"/>
    <property type="match status" value="1"/>
</dbReference>
<dbReference type="InterPro" id="IPR018143">
    <property type="entry name" value="Folate_rcpt-like"/>
</dbReference>
<keyword evidence="2" id="KW-0732">Signal</keyword>
<gene>
    <name evidence="6" type="ORF">ACJMK2_030522</name>
</gene>
<comment type="similarity">
    <text evidence="1">Belongs to the folate receptor family.</text>
</comment>
<keyword evidence="7" id="KW-1185">Reference proteome</keyword>
<feature type="transmembrane region" description="Helical" evidence="4">
    <location>
        <begin position="238"/>
        <end position="256"/>
    </location>
</feature>
<evidence type="ECO:0000256" key="2">
    <source>
        <dbReference type="ARBA" id="ARBA00022729"/>
    </source>
</evidence>
<dbReference type="PANTHER" id="PTHR10517:SF14">
    <property type="entry name" value="FOLATE RECEPTOR 1-RELATED"/>
    <property type="match status" value="1"/>
</dbReference>
<dbReference type="EMBL" id="JBJQND010000004">
    <property type="protein sequence ID" value="KAL3878151.1"/>
    <property type="molecule type" value="Genomic_DNA"/>
</dbReference>
<dbReference type="AlphaFoldDB" id="A0ABD3WZG0"/>
<dbReference type="EMBL" id="JBJQND010000004">
    <property type="protein sequence ID" value="KAL3878152.1"/>
    <property type="molecule type" value="Genomic_DNA"/>
</dbReference>
<dbReference type="InterPro" id="IPR004269">
    <property type="entry name" value="Folate_rcpt"/>
</dbReference>
<sequence length="258" mass="30043">METVHRLTLTTYILVLTAAGNRLENRKTQDDYLNICLDGQNHKSAPGPESDLMDKCKPWKNRSCCTKEVTELLHINNTWYNFDWNHCGQPLSDRCRARFIEDLCFYECSPNVGPWLVKVEMKVRNEKFMHVPLCETECNEWWEDCKNDLTCLKNWGRGFIWKNGTNECPKEAKCKSFQDVYDGAKDFCENVWDHSWKVVPDDDPAGCMVMWFDPTKENPNDAVAKLKVQMLVSGSVNLVMPSFLYQVLIFILFVLFKS</sequence>
<feature type="domain" description="Folate receptor-like" evidence="5">
    <location>
        <begin position="35"/>
        <end position="208"/>
    </location>
</feature>
<proteinExistence type="inferred from homology"/>
<keyword evidence="4" id="KW-1133">Transmembrane helix</keyword>
<evidence type="ECO:0000313" key="6">
    <source>
        <dbReference type="EMBL" id="KAL3878152.1"/>
    </source>
</evidence>
<protein>
    <recommendedName>
        <fullName evidence="5">Folate receptor-like domain-containing protein</fullName>
    </recommendedName>
</protein>
<evidence type="ECO:0000256" key="4">
    <source>
        <dbReference type="SAM" id="Phobius"/>
    </source>
</evidence>
<name>A0ABD3WZG0_SINWO</name>
<reference evidence="6 7" key="1">
    <citation type="submission" date="2024-11" db="EMBL/GenBank/DDBJ databases">
        <title>Chromosome-level genome assembly of the freshwater bivalve Anodonta woodiana.</title>
        <authorList>
            <person name="Chen X."/>
        </authorList>
    </citation>
    <scope>NUCLEOTIDE SEQUENCE [LARGE SCALE GENOMIC DNA]</scope>
    <source>
        <strain evidence="6">MN2024</strain>
        <tissue evidence="6">Gills</tissue>
    </source>
</reference>
<keyword evidence="4" id="KW-0472">Membrane</keyword>
<comment type="caution">
    <text evidence="6">The sequence shown here is derived from an EMBL/GenBank/DDBJ whole genome shotgun (WGS) entry which is preliminary data.</text>
</comment>
<evidence type="ECO:0000256" key="3">
    <source>
        <dbReference type="ARBA" id="ARBA00023157"/>
    </source>
</evidence>
<keyword evidence="4" id="KW-0812">Transmembrane</keyword>
<evidence type="ECO:0000313" key="7">
    <source>
        <dbReference type="Proteomes" id="UP001634394"/>
    </source>
</evidence>
<evidence type="ECO:0000256" key="1">
    <source>
        <dbReference type="ARBA" id="ARBA00007932"/>
    </source>
</evidence>
<keyword evidence="3" id="KW-1015">Disulfide bond</keyword>
<dbReference type="PANTHER" id="PTHR10517">
    <property type="entry name" value="FOLATE RECEPTOR"/>
    <property type="match status" value="1"/>
</dbReference>
<accession>A0ABD3WZG0</accession>
<dbReference type="Proteomes" id="UP001634394">
    <property type="component" value="Unassembled WGS sequence"/>
</dbReference>
<evidence type="ECO:0000259" key="5">
    <source>
        <dbReference type="Pfam" id="PF03024"/>
    </source>
</evidence>
<organism evidence="6 7">
    <name type="scientific">Sinanodonta woodiana</name>
    <name type="common">Chinese pond mussel</name>
    <name type="synonym">Anodonta woodiana</name>
    <dbReference type="NCBI Taxonomy" id="1069815"/>
    <lineage>
        <taxon>Eukaryota</taxon>
        <taxon>Metazoa</taxon>
        <taxon>Spiralia</taxon>
        <taxon>Lophotrochozoa</taxon>
        <taxon>Mollusca</taxon>
        <taxon>Bivalvia</taxon>
        <taxon>Autobranchia</taxon>
        <taxon>Heteroconchia</taxon>
        <taxon>Palaeoheterodonta</taxon>
        <taxon>Unionida</taxon>
        <taxon>Unionoidea</taxon>
        <taxon>Unionidae</taxon>
        <taxon>Unioninae</taxon>
        <taxon>Sinanodonta</taxon>
    </lineage>
</organism>